<evidence type="ECO:0000313" key="1">
    <source>
        <dbReference type="EMBL" id="CAH1797046.1"/>
    </source>
</evidence>
<dbReference type="Proteomes" id="UP000749559">
    <property type="component" value="Unassembled WGS sequence"/>
</dbReference>
<name>A0A8J1XV67_OWEFU</name>
<feature type="non-terminal residue" evidence="1">
    <location>
        <position position="112"/>
    </location>
</feature>
<comment type="caution">
    <text evidence="1">The sequence shown here is derived from an EMBL/GenBank/DDBJ whole genome shotgun (WGS) entry which is preliminary data.</text>
</comment>
<sequence length="112" mass="11539">FRSYRGVSVPTACPPGSYCPPGTEDAMQNLCPPGTYSNKTSLQNETQCTPCDPGMCCTGQGNTEPLQQCSPGHRCILGAETCTPTDGVTGDICPEGLFCPMGSVTGEGCPLG</sequence>
<dbReference type="PANTHER" id="PTHR46104:SF1">
    <property type="entry name" value="GENE 9195-RELATED"/>
    <property type="match status" value="1"/>
</dbReference>
<dbReference type="EMBL" id="CAIIXF020000010">
    <property type="protein sequence ID" value="CAH1797046.1"/>
    <property type="molecule type" value="Genomic_DNA"/>
</dbReference>
<feature type="non-terminal residue" evidence="1">
    <location>
        <position position="1"/>
    </location>
</feature>
<evidence type="ECO:0000313" key="2">
    <source>
        <dbReference type="Proteomes" id="UP000749559"/>
    </source>
</evidence>
<reference evidence="1" key="1">
    <citation type="submission" date="2022-03" db="EMBL/GenBank/DDBJ databases">
        <authorList>
            <person name="Martin C."/>
        </authorList>
    </citation>
    <scope>NUCLEOTIDE SEQUENCE</scope>
</reference>
<dbReference type="AlphaFoldDB" id="A0A8J1XV67"/>
<keyword evidence="2" id="KW-1185">Reference proteome</keyword>
<gene>
    <name evidence="1" type="ORF">OFUS_LOCUS21386</name>
</gene>
<protein>
    <submittedName>
        <fullName evidence="1">Uncharacterized protein</fullName>
    </submittedName>
</protein>
<dbReference type="PANTHER" id="PTHR46104">
    <property type="entry name" value="GENE 9195-RELATED-RELATED"/>
    <property type="match status" value="1"/>
</dbReference>
<proteinExistence type="predicted"/>
<organism evidence="1 2">
    <name type="scientific">Owenia fusiformis</name>
    <name type="common">Polychaete worm</name>
    <dbReference type="NCBI Taxonomy" id="6347"/>
    <lineage>
        <taxon>Eukaryota</taxon>
        <taxon>Metazoa</taxon>
        <taxon>Spiralia</taxon>
        <taxon>Lophotrochozoa</taxon>
        <taxon>Annelida</taxon>
        <taxon>Polychaeta</taxon>
        <taxon>Sedentaria</taxon>
        <taxon>Canalipalpata</taxon>
        <taxon>Sabellida</taxon>
        <taxon>Oweniida</taxon>
        <taxon>Oweniidae</taxon>
        <taxon>Owenia</taxon>
    </lineage>
</organism>
<accession>A0A8J1XV67</accession>
<dbReference type="OrthoDB" id="413581at2759"/>